<evidence type="ECO:0000313" key="2">
    <source>
        <dbReference type="Proteomes" id="UP000241010"/>
    </source>
</evidence>
<sequence>MMGTRSHYLPSARALHMMSDPDRGAILDYHLRQIEDEISGIQSGYITVNHKGRAHYLSLARARMRRLVKLAQSFGYWEDEPEHVATAEAA</sequence>
<dbReference type="RefSeq" id="WP_107665434.1">
    <property type="nucleotide sequence ID" value="NZ_PZKG01000134.1"/>
</dbReference>
<gene>
    <name evidence="1" type="ORF">C5F48_19210</name>
</gene>
<keyword evidence="2" id="KW-1185">Reference proteome</keyword>
<evidence type="ECO:0000313" key="1">
    <source>
        <dbReference type="EMBL" id="PTE20125.1"/>
    </source>
</evidence>
<comment type="caution">
    <text evidence="1">The sequence shown here is derived from an EMBL/GenBank/DDBJ whole genome shotgun (WGS) entry which is preliminary data.</text>
</comment>
<reference evidence="1 2" key="1">
    <citation type="submission" date="2018-03" db="EMBL/GenBank/DDBJ databases">
        <title>Cereibacter changlensis.</title>
        <authorList>
            <person name="Meyer T.E."/>
            <person name="Miller S."/>
            <person name="Lodha T."/>
            <person name="Gandham S."/>
            <person name="Chintalapati S."/>
            <person name="Chintalapati V.R."/>
        </authorList>
    </citation>
    <scope>NUCLEOTIDE SEQUENCE [LARGE SCALE GENOMIC DNA]</scope>
    <source>
        <strain evidence="1 2">JA139</strain>
    </source>
</reference>
<protein>
    <submittedName>
        <fullName evidence="1">Uncharacterized protein</fullName>
    </submittedName>
</protein>
<organism evidence="1 2">
    <name type="scientific">Cereibacter changlensis JA139</name>
    <dbReference type="NCBI Taxonomy" id="1188249"/>
    <lineage>
        <taxon>Bacteria</taxon>
        <taxon>Pseudomonadati</taxon>
        <taxon>Pseudomonadota</taxon>
        <taxon>Alphaproteobacteria</taxon>
        <taxon>Rhodobacterales</taxon>
        <taxon>Paracoccaceae</taxon>
        <taxon>Cereibacter</taxon>
    </lineage>
</organism>
<dbReference type="EMBL" id="PZKG01000134">
    <property type="protein sequence ID" value="PTE20125.1"/>
    <property type="molecule type" value="Genomic_DNA"/>
</dbReference>
<dbReference type="Proteomes" id="UP000241010">
    <property type="component" value="Unassembled WGS sequence"/>
</dbReference>
<name>A0A2T4JQB8_9RHOB</name>
<dbReference type="OrthoDB" id="9942073at2"/>
<dbReference type="AlphaFoldDB" id="A0A2T4JQB8"/>
<accession>A0A2T4JQB8</accession>
<proteinExistence type="predicted"/>